<sequence>MKENTFTSVVTWAGIDWPDGKGILVGNCVLFGTPFLIAVVDRSRQIACWGDR</sequence>
<name>A0A517NQG9_9BACT</name>
<dbReference type="AlphaFoldDB" id="A0A517NQG9"/>
<evidence type="ECO:0000313" key="2">
    <source>
        <dbReference type="Proteomes" id="UP000319817"/>
    </source>
</evidence>
<proteinExistence type="predicted"/>
<organism evidence="1 2">
    <name type="scientific">Stieleria marina</name>
    <dbReference type="NCBI Taxonomy" id="1930275"/>
    <lineage>
        <taxon>Bacteria</taxon>
        <taxon>Pseudomonadati</taxon>
        <taxon>Planctomycetota</taxon>
        <taxon>Planctomycetia</taxon>
        <taxon>Pirellulales</taxon>
        <taxon>Pirellulaceae</taxon>
        <taxon>Stieleria</taxon>
    </lineage>
</organism>
<evidence type="ECO:0000313" key="1">
    <source>
        <dbReference type="EMBL" id="QDT09360.1"/>
    </source>
</evidence>
<protein>
    <submittedName>
        <fullName evidence="1">Uncharacterized protein</fullName>
    </submittedName>
</protein>
<accession>A0A517NQG9</accession>
<keyword evidence="2" id="KW-1185">Reference proteome</keyword>
<gene>
    <name evidence="1" type="ORF">K239x_13060</name>
</gene>
<dbReference type="EMBL" id="CP036526">
    <property type="protein sequence ID" value="QDT09360.1"/>
    <property type="molecule type" value="Genomic_DNA"/>
</dbReference>
<reference evidence="1 2" key="1">
    <citation type="submission" date="2019-02" db="EMBL/GenBank/DDBJ databases">
        <title>Deep-cultivation of Planctomycetes and their phenomic and genomic characterization uncovers novel biology.</title>
        <authorList>
            <person name="Wiegand S."/>
            <person name="Jogler M."/>
            <person name="Boedeker C."/>
            <person name="Pinto D."/>
            <person name="Vollmers J."/>
            <person name="Rivas-Marin E."/>
            <person name="Kohn T."/>
            <person name="Peeters S.H."/>
            <person name="Heuer A."/>
            <person name="Rast P."/>
            <person name="Oberbeckmann S."/>
            <person name="Bunk B."/>
            <person name="Jeske O."/>
            <person name="Meyerdierks A."/>
            <person name="Storesund J.E."/>
            <person name="Kallscheuer N."/>
            <person name="Luecker S."/>
            <person name="Lage O.M."/>
            <person name="Pohl T."/>
            <person name="Merkel B.J."/>
            <person name="Hornburger P."/>
            <person name="Mueller R.-W."/>
            <person name="Bruemmer F."/>
            <person name="Labrenz M."/>
            <person name="Spormann A.M."/>
            <person name="Op den Camp H."/>
            <person name="Overmann J."/>
            <person name="Amann R."/>
            <person name="Jetten M.S.M."/>
            <person name="Mascher T."/>
            <person name="Medema M.H."/>
            <person name="Devos D.P."/>
            <person name="Kaster A.-K."/>
            <person name="Ovreas L."/>
            <person name="Rohde M."/>
            <person name="Galperin M.Y."/>
            <person name="Jogler C."/>
        </authorList>
    </citation>
    <scope>NUCLEOTIDE SEQUENCE [LARGE SCALE GENOMIC DNA]</scope>
    <source>
        <strain evidence="1 2">K23_9</strain>
    </source>
</reference>
<dbReference type="Proteomes" id="UP000319817">
    <property type="component" value="Chromosome"/>
</dbReference>